<dbReference type="InterPro" id="IPR036514">
    <property type="entry name" value="SGNH_hydro_sf"/>
</dbReference>
<protein>
    <submittedName>
        <fullName evidence="2">Lysophospholipase L1</fullName>
    </submittedName>
</protein>
<dbReference type="Pfam" id="PF13472">
    <property type="entry name" value="Lipase_GDSL_2"/>
    <property type="match status" value="1"/>
</dbReference>
<dbReference type="AlphaFoldDB" id="A0A1T5MEJ4"/>
<dbReference type="RefSeq" id="WP_170917546.1">
    <property type="nucleotide sequence ID" value="NZ_FUZT01000014.1"/>
</dbReference>
<dbReference type="PANTHER" id="PTHR30383:SF5">
    <property type="entry name" value="SGNH HYDROLASE-TYPE ESTERASE DOMAIN-CONTAINING PROTEIN"/>
    <property type="match status" value="1"/>
</dbReference>
<evidence type="ECO:0000313" key="2">
    <source>
        <dbReference type="EMBL" id="SKC86328.1"/>
    </source>
</evidence>
<dbReference type="InterPro" id="IPR013830">
    <property type="entry name" value="SGNH_hydro"/>
</dbReference>
<gene>
    <name evidence="2" type="ORF">SAMN02194393_04518</name>
</gene>
<dbReference type="PANTHER" id="PTHR30383">
    <property type="entry name" value="THIOESTERASE 1/PROTEASE 1/LYSOPHOSPHOLIPASE L1"/>
    <property type="match status" value="1"/>
</dbReference>
<organism evidence="2 3">
    <name type="scientific">Maledivibacter halophilus</name>
    <dbReference type="NCBI Taxonomy" id="36842"/>
    <lineage>
        <taxon>Bacteria</taxon>
        <taxon>Bacillati</taxon>
        <taxon>Bacillota</taxon>
        <taxon>Clostridia</taxon>
        <taxon>Peptostreptococcales</taxon>
        <taxon>Caminicellaceae</taxon>
        <taxon>Maledivibacter</taxon>
    </lineage>
</organism>
<keyword evidence="3" id="KW-1185">Reference proteome</keyword>
<dbReference type="SUPFAM" id="SSF52266">
    <property type="entry name" value="SGNH hydrolase"/>
    <property type="match status" value="1"/>
</dbReference>
<dbReference type="EMBL" id="FUZT01000014">
    <property type="protein sequence ID" value="SKC86328.1"/>
    <property type="molecule type" value="Genomic_DNA"/>
</dbReference>
<evidence type="ECO:0000259" key="1">
    <source>
        <dbReference type="Pfam" id="PF13472"/>
    </source>
</evidence>
<dbReference type="Gene3D" id="3.40.50.1110">
    <property type="entry name" value="SGNH hydrolase"/>
    <property type="match status" value="1"/>
</dbReference>
<evidence type="ECO:0000313" key="3">
    <source>
        <dbReference type="Proteomes" id="UP000190285"/>
    </source>
</evidence>
<feature type="domain" description="SGNH hydrolase-type esterase" evidence="1">
    <location>
        <begin position="5"/>
        <end position="179"/>
    </location>
</feature>
<dbReference type="STRING" id="36842.SAMN02194393_04518"/>
<accession>A0A1T5MEJ4</accession>
<name>A0A1T5MEJ4_9FIRM</name>
<reference evidence="2 3" key="1">
    <citation type="submission" date="2017-02" db="EMBL/GenBank/DDBJ databases">
        <authorList>
            <person name="Peterson S.W."/>
        </authorList>
    </citation>
    <scope>NUCLEOTIDE SEQUENCE [LARGE SCALE GENOMIC DNA]</scope>
    <source>
        <strain evidence="2 3">M1</strain>
    </source>
</reference>
<dbReference type="GO" id="GO:0004622">
    <property type="term" value="F:phosphatidylcholine lysophospholipase activity"/>
    <property type="evidence" value="ECO:0007669"/>
    <property type="project" value="TreeGrafter"/>
</dbReference>
<dbReference type="InterPro" id="IPR051532">
    <property type="entry name" value="Ester_Hydrolysis_Enzymes"/>
</dbReference>
<sequence>MKIVCIGDSLTYGFKVRRSEVWTKLMENKYDIKVLNKGINGDSTGGMLSRFYRDVVDNKPFYVLIMGGANDLIMGVPLNIIRSNISTMVHQSYGNNIIPIIGTQPLTEPYMAQKYWSSITNFERVNKELLKLRKWIMEFSKIFNVQVIDFCKELDEKITEENTKDIYIDGLHFTPKGNEMMLNVISAQDNLRFIK</sequence>
<dbReference type="Proteomes" id="UP000190285">
    <property type="component" value="Unassembled WGS sequence"/>
</dbReference>
<proteinExistence type="predicted"/>